<dbReference type="GO" id="GO:0031499">
    <property type="term" value="C:TRAMP complex"/>
    <property type="evidence" value="ECO:0007669"/>
    <property type="project" value="TreeGrafter"/>
</dbReference>
<dbReference type="GO" id="GO:0031123">
    <property type="term" value="P:RNA 3'-end processing"/>
    <property type="evidence" value="ECO:0007669"/>
    <property type="project" value="TreeGrafter"/>
</dbReference>
<keyword evidence="3" id="KW-0479">Metal-binding</keyword>
<dbReference type="InterPro" id="IPR045862">
    <property type="entry name" value="Trf4-like"/>
</dbReference>
<evidence type="ECO:0000256" key="4">
    <source>
        <dbReference type="ARBA" id="ARBA00022842"/>
    </source>
</evidence>
<dbReference type="SUPFAM" id="SSF81301">
    <property type="entry name" value="Nucleotidyltransferase"/>
    <property type="match status" value="1"/>
</dbReference>
<accession>A0A5C3M5J0</accession>
<dbReference type="GO" id="GO:0043634">
    <property type="term" value="P:polyadenylation-dependent ncRNA catabolic process"/>
    <property type="evidence" value="ECO:0007669"/>
    <property type="project" value="TreeGrafter"/>
</dbReference>
<feature type="domain" description="PAP-associated" evidence="6">
    <location>
        <begin position="384"/>
        <end position="442"/>
    </location>
</feature>
<dbReference type="STRING" id="68775.A0A5C3M5J0"/>
<dbReference type="GO" id="GO:0010605">
    <property type="term" value="P:negative regulation of macromolecule metabolic process"/>
    <property type="evidence" value="ECO:0007669"/>
    <property type="project" value="UniProtKB-ARBA"/>
</dbReference>
<feature type="domain" description="Poly(A) RNA polymerase mitochondrial-like central palm" evidence="7">
    <location>
        <begin position="194"/>
        <end position="325"/>
    </location>
</feature>
<dbReference type="InterPro" id="IPR002058">
    <property type="entry name" value="PAP_assoc"/>
</dbReference>
<feature type="compositionally biased region" description="Polar residues" evidence="5">
    <location>
        <begin position="540"/>
        <end position="564"/>
    </location>
</feature>
<dbReference type="InterPro" id="IPR043519">
    <property type="entry name" value="NT_sf"/>
</dbReference>
<dbReference type="OrthoDB" id="273917at2759"/>
<dbReference type="PANTHER" id="PTHR23092:SF15">
    <property type="entry name" value="INACTIVE NON-CANONICAL POLY(A) RNA POLYMERASE PROTEIN TRF4-2-RELATED"/>
    <property type="match status" value="1"/>
</dbReference>
<dbReference type="GO" id="GO:1990817">
    <property type="term" value="F:poly(A) RNA polymerase activity"/>
    <property type="evidence" value="ECO:0007669"/>
    <property type="project" value="UniProtKB-EC"/>
</dbReference>
<feature type="region of interest" description="Disordered" evidence="5">
    <location>
        <begin position="540"/>
        <end position="701"/>
    </location>
</feature>
<evidence type="ECO:0000259" key="7">
    <source>
        <dbReference type="Pfam" id="PF22600"/>
    </source>
</evidence>
<dbReference type="GO" id="GO:0046872">
    <property type="term" value="F:metal ion binding"/>
    <property type="evidence" value="ECO:0007669"/>
    <property type="project" value="UniProtKB-KW"/>
</dbReference>
<dbReference type="EC" id="2.7.7.19" evidence="2"/>
<sequence>MSALDNPDTRLENRKARRQREKVAKAARRSANATPVASGSSSPKGSLPSGGSTTIAPINESLVAGNTTFEEGDDFIPFTFSDPDEDGDASAKPSRNKGKGKARDDVVDYKTEDRKDEERSKRREREQTPEREWDRGKINNDRDEGSARKRKHEMLFDADEMQSSKKQRLDAASRKAPWVRSIDWDSCKNVAEMLHREVEAFVNWISPSPVEDEIRGLIVSQVSNAVKKAFPDAQVLPFGSYQTKLYLPLGDIDLVILSDSMAYSDKVTVLHALANTLKRAGITHNVTIIAKAKVPIVKFVTMHGRFNVDISINQANGIVSGNIINGFLKDMHGTGNGTALRSLVLITKAFLSQRSMNEVFTGGLGSYSIMHPKIRRGEIDAEKNLGVLVMEFFELYGCYFNYDEVGISLREGGTYFNKRQRGWYNYQKKGMLSIEDPADPSNDISKGSYGFPKVRATLAGAHGILTSTAYLRAGMISSRRHGRSVNLRGHQQPEDMSILASVMGITQETINHRKLVQEVYDKRTLHRILNVQPLLIVMNSTTNKPSPQTSPQTNDKASSSSTNTHKSRGVESAWQAADDSIDYDDDPQEQQHTRFAQDDGDDEESGRYNIGRQPPKKRRRTGRQDDYHTVTFLPDEDDEDEKEETEAYAYGDIDYTRGDDHKGSSGSRRDPEGDSRRRSYWLSKATGPGLGGVELDYGDSE</sequence>
<evidence type="ECO:0000256" key="2">
    <source>
        <dbReference type="ARBA" id="ARBA00012388"/>
    </source>
</evidence>
<feature type="compositionally biased region" description="Basic and acidic residues" evidence="5">
    <location>
        <begin position="101"/>
        <end position="147"/>
    </location>
</feature>
<feature type="compositionally biased region" description="Basic residues" evidence="5">
    <location>
        <begin position="15"/>
        <end position="28"/>
    </location>
</feature>
<dbReference type="AlphaFoldDB" id="A0A5C3M5J0"/>
<feature type="compositionally biased region" description="Acidic residues" evidence="5">
    <location>
        <begin position="579"/>
        <end position="588"/>
    </location>
</feature>
<feature type="compositionally biased region" description="Acidic residues" evidence="5">
    <location>
        <begin position="634"/>
        <end position="646"/>
    </location>
</feature>
<dbReference type="Pfam" id="PF03828">
    <property type="entry name" value="PAP_assoc"/>
    <property type="match status" value="1"/>
</dbReference>
<dbReference type="CDD" id="cd05402">
    <property type="entry name" value="NT_PAP_TUTase"/>
    <property type="match status" value="1"/>
</dbReference>
<dbReference type="Gene3D" id="3.30.460.10">
    <property type="entry name" value="Beta Polymerase, domain 2"/>
    <property type="match status" value="1"/>
</dbReference>
<keyword evidence="9" id="KW-1185">Reference proteome</keyword>
<organism evidence="8 9">
    <name type="scientific">Crucibulum laeve</name>
    <dbReference type="NCBI Taxonomy" id="68775"/>
    <lineage>
        <taxon>Eukaryota</taxon>
        <taxon>Fungi</taxon>
        <taxon>Dikarya</taxon>
        <taxon>Basidiomycota</taxon>
        <taxon>Agaricomycotina</taxon>
        <taxon>Agaricomycetes</taxon>
        <taxon>Agaricomycetidae</taxon>
        <taxon>Agaricales</taxon>
        <taxon>Agaricineae</taxon>
        <taxon>Nidulariaceae</taxon>
        <taxon>Crucibulum</taxon>
    </lineage>
</organism>
<dbReference type="SUPFAM" id="SSF81631">
    <property type="entry name" value="PAP/OAS1 substrate-binding domain"/>
    <property type="match status" value="1"/>
</dbReference>
<evidence type="ECO:0000259" key="6">
    <source>
        <dbReference type="Pfam" id="PF03828"/>
    </source>
</evidence>
<evidence type="ECO:0000256" key="1">
    <source>
        <dbReference type="ARBA" id="ARBA00008593"/>
    </source>
</evidence>
<dbReference type="GO" id="GO:0003729">
    <property type="term" value="F:mRNA binding"/>
    <property type="evidence" value="ECO:0007669"/>
    <property type="project" value="TreeGrafter"/>
</dbReference>
<gene>
    <name evidence="8" type="ORF">BDQ12DRAFT_699647</name>
</gene>
<dbReference type="Pfam" id="PF22600">
    <property type="entry name" value="MTPAP-like_central"/>
    <property type="match status" value="1"/>
</dbReference>
<dbReference type="GO" id="GO:0005730">
    <property type="term" value="C:nucleolus"/>
    <property type="evidence" value="ECO:0007669"/>
    <property type="project" value="TreeGrafter"/>
</dbReference>
<evidence type="ECO:0000313" key="8">
    <source>
        <dbReference type="EMBL" id="TFK36381.1"/>
    </source>
</evidence>
<reference evidence="8 9" key="1">
    <citation type="journal article" date="2019" name="Nat. Ecol. Evol.">
        <title>Megaphylogeny resolves global patterns of mushroom evolution.</title>
        <authorList>
            <person name="Varga T."/>
            <person name="Krizsan K."/>
            <person name="Foldi C."/>
            <person name="Dima B."/>
            <person name="Sanchez-Garcia M."/>
            <person name="Sanchez-Ramirez S."/>
            <person name="Szollosi G.J."/>
            <person name="Szarkandi J.G."/>
            <person name="Papp V."/>
            <person name="Albert L."/>
            <person name="Andreopoulos W."/>
            <person name="Angelini C."/>
            <person name="Antonin V."/>
            <person name="Barry K.W."/>
            <person name="Bougher N.L."/>
            <person name="Buchanan P."/>
            <person name="Buyck B."/>
            <person name="Bense V."/>
            <person name="Catcheside P."/>
            <person name="Chovatia M."/>
            <person name="Cooper J."/>
            <person name="Damon W."/>
            <person name="Desjardin D."/>
            <person name="Finy P."/>
            <person name="Geml J."/>
            <person name="Haridas S."/>
            <person name="Hughes K."/>
            <person name="Justo A."/>
            <person name="Karasinski D."/>
            <person name="Kautmanova I."/>
            <person name="Kiss B."/>
            <person name="Kocsube S."/>
            <person name="Kotiranta H."/>
            <person name="LaButti K.M."/>
            <person name="Lechner B.E."/>
            <person name="Liimatainen K."/>
            <person name="Lipzen A."/>
            <person name="Lukacs Z."/>
            <person name="Mihaltcheva S."/>
            <person name="Morgado L.N."/>
            <person name="Niskanen T."/>
            <person name="Noordeloos M.E."/>
            <person name="Ohm R.A."/>
            <person name="Ortiz-Santana B."/>
            <person name="Ovrebo C."/>
            <person name="Racz N."/>
            <person name="Riley R."/>
            <person name="Savchenko A."/>
            <person name="Shiryaev A."/>
            <person name="Soop K."/>
            <person name="Spirin V."/>
            <person name="Szebenyi C."/>
            <person name="Tomsovsky M."/>
            <person name="Tulloss R.E."/>
            <person name="Uehling J."/>
            <person name="Grigoriev I.V."/>
            <person name="Vagvolgyi C."/>
            <person name="Papp T."/>
            <person name="Martin F.M."/>
            <person name="Miettinen O."/>
            <person name="Hibbett D.S."/>
            <person name="Nagy L.G."/>
        </authorList>
    </citation>
    <scope>NUCLEOTIDE SEQUENCE [LARGE SCALE GENOMIC DNA]</scope>
    <source>
        <strain evidence="8 9">CBS 166.37</strain>
    </source>
</reference>
<dbReference type="InterPro" id="IPR054708">
    <property type="entry name" value="MTPAP-like_central"/>
</dbReference>
<dbReference type="Proteomes" id="UP000308652">
    <property type="component" value="Unassembled WGS sequence"/>
</dbReference>
<protein>
    <recommendedName>
        <fullName evidence="2">polynucleotide adenylyltransferase</fullName>
        <ecNumber evidence="2">2.7.7.19</ecNumber>
    </recommendedName>
</protein>
<evidence type="ECO:0000256" key="3">
    <source>
        <dbReference type="ARBA" id="ARBA00022723"/>
    </source>
</evidence>
<dbReference type="Gene3D" id="1.10.1410.10">
    <property type="match status" value="1"/>
</dbReference>
<dbReference type="EMBL" id="ML213614">
    <property type="protein sequence ID" value="TFK36381.1"/>
    <property type="molecule type" value="Genomic_DNA"/>
</dbReference>
<evidence type="ECO:0000256" key="5">
    <source>
        <dbReference type="SAM" id="MobiDB-lite"/>
    </source>
</evidence>
<feature type="compositionally biased region" description="Basic and acidic residues" evidence="5">
    <location>
        <begin position="654"/>
        <end position="677"/>
    </location>
</feature>
<feature type="region of interest" description="Disordered" evidence="5">
    <location>
        <begin position="1"/>
        <end position="149"/>
    </location>
</feature>
<evidence type="ECO:0000313" key="9">
    <source>
        <dbReference type="Proteomes" id="UP000308652"/>
    </source>
</evidence>
<proteinExistence type="inferred from homology"/>
<keyword evidence="4" id="KW-0460">Magnesium</keyword>
<name>A0A5C3M5J0_9AGAR</name>
<dbReference type="PANTHER" id="PTHR23092">
    <property type="entry name" value="POLY(A) RNA POLYMERASE"/>
    <property type="match status" value="1"/>
</dbReference>
<comment type="similarity">
    <text evidence="1">Belongs to the DNA polymerase type-B-like family.</text>
</comment>
<feature type="compositionally biased region" description="Low complexity" evidence="5">
    <location>
        <begin position="38"/>
        <end position="52"/>
    </location>
</feature>